<evidence type="ECO:0000256" key="1">
    <source>
        <dbReference type="ARBA" id="ARBA00010290"/>
    </source>
</evidence>
<dbReference type="AlphaFoldDB" id="W6QAB6"/>
<dbReference type="InterPro" id="IPR005225">
    <property type="entry name" value="Small_GTP-bd"/>
</dbReference>
<feature type="binding site" evidence="4">
    <location>
        <position position="72"/>
    </location>
    <ligand>
        <name>GTP</name>
        <dbReference type="ChEBI" id="CHEBI:37565"/>
    </ligand>
</feature>
<dbReference type="Gene3D" id="3.40.50.300">
    <property type="entry name" value="P-loop containing nucleotide triphosphate hydrolases"/>
    <property type="match status" value="1"/>
</dbReference>
<dbReference type="SUPFAM" id="SSF52540">
    <property type="entry name" value="P-loop containing nucleoside triphosphate hydrolases"/>
    <property type="match status" value="1"/>
</dbReference>
<feature type="binding site" evidence="4">
    <location>
        <begin position="131"/>
        <end position="134"/>
    </location>
    <ligand>
        <name>GTP</name>
        <dbReference type="ChEBI" id="CHEBI:37565"/>
    </ligand>
</feature>
<dbReference type="EMBL" id="HG792016">
    <property type="protein sequence ID" value="CDM32961.1"/>
    <property type="molecule type" value="Genomic_DNA"/>
</dbReference>
<accession>W6QAB6</accession>
<keyword evidence="8" id="KW-1185">Reference proteome</keyword>
<dbReference type="SMART" id="SM00178">
    <property type="entry name" value="SAR"/>
    <property type="match status" value="1"/>
</dbReference>
<feature type="binding site" evidence="5">
    <location>
        <position position="31"/>
    </location>
    <ligand>
        <name>Mg(2+)</name>
        <dbReference type="ChEBI" id="CHEBI:18420"/>
    </ligand>
</feature>
<keyword evidence="5" id="KW-0479">Metal-binding</keyword>
<feature type="binding site" evidence="4">
    <location>
        <begin position="24"/>
        <end position="31"/>
    </location>
    <ligand>
        <name>GTP</name>
        <dbReference type="ChEBI" id="CHEBI:37565"/>
    </ligand>
</feature>
<dbReference type="SMART" id="SM00177">
    <property type="entry name" value="ARF"/>
    <property type="match status" value="1"/>
</dbReference>
<keyword evidence="3 4" id="KW-0342">GTP-binding</keyword>
<dbReference type="GO" id="GO:0046872">
    <property type="term" value="F:metal ion binding"/>
    <property type="evidence" value="ECO:0007669"/>
    <property type="project" value="UniProtKB-KW"/>
</dbReference>
<feature type="binding site" evidence="5">
    <location>
        <position position="49"/>
    </location>
    <ligand>
        <name>Mg(2+)</name>
        <dbReference type="ChEBI" id="CHEBI:18420"/>
    </ligand>
</feature>
<name>W6QAB6_PENRF</name>
<dbReference type="InterPro" id="IPR027417">
    <property type="entry name" value="P-loop_NTPase"/>
</dbReference>
<dbReference type="PRINTS" id="PR00328">
    <property type="entry name" value="SAR1GTPBP"/>
</dbReference>
<dbReference type="FunFam" id="3.40.50.300:FF:000412">
    <property type="entry name" value="ADP-ribosylation factor 1"/>
    <property type="match status" value="1"/>
</dbReference>
<protein>
    <submittedName>
        <fullName evidence="7">Small GTP-binding protein domain</fullName>
    </submittedName>
</protein>
<keyword evidence="2 4" id="KW-0547">Nucleotide-binding</keyword>
<evidence type="ECO:0000256" key="5">
    <source>
        <dbReference type="PIRSR" id="PIRSR606689-2"/>
    </source>
</evidence>
<dbReference type="GO" id="GO:0030010">
    <property type="term" value="P:establishment of cell polarity"/>
    <property type="evidence" value="ECO:0007669"/>
    <property type="project" value="UniProtKB-ARBA"/>
</dbReference>
<evidence type="ECO:0000256" key="3">
    <source>
        <dbReference type="ARBA" id="ARBA00023134"/>
    </source>
</evidence>
<keyword evidence="5" id="KW-0460">Magnesium</keyword>
<gene>
    <name evidence="7" type="ORF">PROQFM164_S02g003112</name>
</gene>
<organism evidence="7 8">
    <name type="scientific">Penicillium roqueforti (strain FM164)</name>
    <dbReference type="NCBI Taxonomy" id="1365484"/>
    <lineage>
        <taxon>Eukaryota</taxon>
        <taxon>Fungi</taxon>
        <taxon>Dikarya</taxon>
        <taxon>Ascomycota</taxon>
        <taxon>Pezizomycotina</taxon>
        <taxon>Eurotiomycetes</taxon>
        <taxon>Eurotiomycetidae</taxon>
        <taxon>Eurotiales</taxon>
        <taxon>Aspergillaceae</taxon>
        <taxon>Penicillium</taxon>
    </lineage>
</organism>
<dbReference type="InterPro" id="IPR006689">
    <property type="entry name" value="Small_GTPase_ARF/SAR"/>
</dbReference>
<comment type="similarity">
    <text evidence="1 6">Belongs to the small GTPase superfamily. Arf family.</text>
</comment>
<reference evidence="7" key="1">
    <citation type="journal article" date="2014" name="Nat. Commun.">
        <title>Multiple recent horizontal transfers of a large genomic region in cheese making fungi.</title>
        <authorList>
            <person name="Cheeseman K."/>
            <person name="Ropars J."/>
            <person name="Renault P."/>
            <person name="Dupont J."/>
            <person name="Gouzy J."/>
            <person name="Branca A."/>
            <person name="Abraham A.L."/>
            <person name="Ceppi M."/>
            <person name="Conseiller E."/>
            <person name="Debuchy R."/>
            <person name="Malagnac F."/>
            <person name="Goarin A."/>
            <person name="Silar P."/>
            <person name="Lacoste S."/>
            <person name="Sallet E."/>
            <person name="Bensimon A."/>
            <person name="Giraud T."/>
            <person name="Brygoo Y."/>
        </authorList>
    </citation>
    <scope>NUCLEOTIDE SEQUENCE [LARGE SCALE GENOMIC DNA]</scope>
    <source>
        <strain evidence="7">FM164</strain>
    </source>
</reference>
<dbReference type="GO" id="GO:0003924">
    <property type="term" value="F:GTPase activity"/>
    <property type="evidence" value="ECO:0007669"/>
    <property type="project" value="InterPro"/>
</dbReference>
<sequence>MGASLSHLLPSLLGKKEYRILMWGLFNSGKTTILYSQLKNLGPVDTVSTIGFNVESVTYNRDVDLVVWDLGGRDKLRPMWGHYFSDTAAIIYVVDSTNIDRLDNAAFELRYLLDFEGVRDVRTAPLLVFANKQDLEGAKTPEEISEALKLDEFRNREWKAIACSAVDGSGIAEGMGWLMQCLQSKET</sequence>
<dbReference type="STRING" id="1365484.W6QAB6"/>
<dbReference type="GO" id="GO:0005525">
    <property type="term" value="F:GTP binding"/>
    <property type="evidence" value="ECO:0007669"/>
    <property type="project" value="UniProtKB-KW"/>
</dbReference>
<dbReference type="Pfam" id="PF00025">
    <property type="entry name" value="Arf"/>
    <property type="match status" value="1"/>
</dbReference>
<evidence type="ECO:0000256" key="4">
    <source>
        <dbReference type="PIRSR" id="PIRSR606689-1"/>
    </source>
</evidence>
<dbReference type="PROSITE" id="PS51417">
    <property type="entry name" value="ARF"/>
    <property type="match status" value="1"/>
</dbReference>
<dbReference type="CDD" id="cd00878">
    <property type="entry name" value="Arf_Arl"/>
    <property type="match status" value="1"/>
</dbReference>
<dbReference type="InterPro" id="IPR024156">
    <property type="entry name" value="Small_GTPase_ARF"/>
</dbReference>
<dbReference type="PANTHER" id="PTHR11711">
    <property type="entry name" value="ADP RIBOSYLATION FACTOR-RELATED"/>
    <property type="match status" value="1"/>
</dbReference>
<dbReference type="OrthoDB" id="2011769at2759"/>
<evidence type="ECO:0000313" key="8">
    <source>
        <dbReference type="Proteomes" id="UP000030686"/>
    </source>
</evidence>
<dbReference type="NCBIfam" id="TIGR00231">
    <property type="entry name" value="small_GTP"/>
    <property type="match status" value="1"/>
</dbReference>
<evidence type="ECO:0000256" key="2">
    <source>
        <dbReference type="ARBA" id="ARBA00022741"/>
    </source>
</evidence>
<evidence type="ECO:0000313" key="7">
    <source>
        <dbReference type="EMBL" id="CDM32961.1"/>
    </source>
</evidence>
<evidence type="ECO:0000256" key="6">
    <source>
        <dbReference type="RuleBase" id="RU003925"/>
    </source>
</evidence>
<dbReference type="Proteomes" id="UP000030686">
    <property type="component" value="Unassembled WGS sequence"/>
</dbReference>
<proteinExistence type="inferred from homology"/>